<dbReference type="Pfam" id="PF06419">
    <property type="entry name" value="COG6_N"/>
    <property type="match status" value="1"/>
</dbReference>
<dbReference type="PANTHER" id="PTHR21506">
    <property type="entry name" value="COMPONENT OF OLIGOMERIC GOLGI COMPLEX 6"/>
    <property type="match status" value="1"/>
</dbReference>
<keyword evidence="9 11" id="KW-0472">Membrane</keyword>
<reference evidence="15 16" key="1">
    <citation type="submission" date="2019-05" db="EMBL/GenBank/DDBJ databases">
        <title>Another draft genome of Portunus trituberculatus and its Hox gene families provides insights of decapod evolution.</title>
        <authorList>
            <person name="Jeong J.-H."/>
            <person name="Song I."/>
            <person name="Kim S."/>
            <person name="Choi T."/>
            <person name="Kim D."/>
            <person name="Ryu S."/>
            <person name="Kim W."/>
        </authorList>
    </citation>
    <scope>NUCLEOTIDE SEQUENCE [LARGE SCALE GENOMIC DNA]</scope>
    <source>
        <tissue evidence="15">Muscle</tissue>
    </source>
</reference>
<dbReference type="InterPro" id="IPR048368">
    <property type="entry name" value="COG6_N"/>
</dbReference>
<dbReference type="InterPro" id="IPR010490">
    <property type="entry name" value="COG6"/>
</dbReference>
<evidence type="ECO:0000256" key="1">
    <source>
        <dbReference type="ARBA" id="ARBA00003627"/>
    </source>
</evidence>
<evidence type="ECO:0000256" key="4">
    <source>
        <dbReference type="ARBA" id="ARBA00011166"/>
    </source>
</evidence>
<evidence type="ECO:0000313" key="16">
    <source>
        <dbReference type="Proteomes" id="UP000324222"/>
    </source>
</evidence>
<feature type="domain" description="Conserved Oligomeric Golgi complex subunit 6 C-terminal" evidence="14">
    <location>
        <begin position="195"/>
        <end position="447"/>
    </location>
</feature>
<dbReference type="GO" id="GO:0015031">
    <property type="term" value="P:protein transport"/>
    <property type="evidence" value="ECO:0007669"/>
    <property type="project" value="UniProtKB-KW"/>
</dbReference>
<evidence type="ECO:0000256" key="5">
    <source>
        <dbReference type="ARBA" id="ARBA00020973"/>
    </source>
</evidence>
<dbReference type="GO" id="GO:0000139">
    <property type="term" value="C:Golgi membrane"/>
    <property type="evidence" value="ECO:0007669"/>
    <property type="project" value="UniProtKB-SubCell"/>
</dbReference>
<evidence type="ECO:0000256" key="9">
    <source>
        <dbReference type="ARBA" id="ARBA00023136"/>
    </source>
</evidence>
<accession>A0A5B7CQN1</accession>
<dbReference type="InterPro" id="IPR048369">
    <property type="entry name" value="COG6_C"/>
</dbReference>
<dbReference type="Proteomes" id="UP000324222">
    <property type="component" value="Unassembled WGS sequence"/>
</dbReference>
<dbReference type="EMBL" id="VSRR010000125">
    <property type="protein sequence ID" value="MPC10636.1"/>
    <property type="molecule type" value="Genomic_DNA"/>
</dbReference>
<feature type="domain" description="Conserved Oligomeric Golgi complex subunit 6 C-terminal" evidence="14">
    <location>
        <begin position="457"/>
        <end position="585"/>
    </location>
</feature>
<evidence type="ECO:0000256" key="7">
    <source>
        <dbReference type="ARBA" id="ARBA00022927"/>
    </source>
</evidence>
<dbReference type="AlphaFoldDB" id="A0A5B7CQN1"/>
<evidence type="ECO:0000256" key="2">
    <source>
        <dbReference type="ARBA" id="ARBA00004395"/>
    </source>
</evidence>
<evidence type="ECO:0000256" key="11">
    <source>
        <dbReference type="RuleBase" id="RU365075"/>
    </source>
</evidence>
<keyword evidence="16" id="KW-1185">Reference proteome</keyword>
<evidence type="ECO:0000256" key="3">
    <source>
        <dbReference type="ARBA" id="ARBA00011023"/>
    </source>
</evidence>
<protein>
    <recommendedName>
        <fullName evidence="5 11">Conserved oligomeric Golgi complex subunit 6</fullName>
        <shortName evidence="11">COG complex subunit 6</shortName>
    </recommendedName>
    <alternativeName>
        <fullName evidence="10 11">Component of oligomeric Golgi complex 6</fullName>
    </alternativeName>
</protein>
<dbReference type="PANTHER" id="PTHR21506:SF0">
    <property type="entry name" value="CONSERVED OLIGOMERIC GOLGI COMPLEX SUBUNIT 6"/>
    <property type="match status" value="1"/>
</dbReference>
<evidence type="ECO:0000256" key="8">
    <source>
        <dbReference type="ARBA" id="ARBA00023034"/>
    </source>
</evidence>
<keyword evidence="8 11" id="KW-0333">Golgi apparatus</keyword>
<keyword evidence="7 11" id="KW-0653">Protein transport</keyword>
<evidence type="ECO:0000256" key="10">
    <source>
        <dbReference type="ARBA" id="ARBA00031348"/>
    </source>
</evidence>
<proteinExistence type="inferred from homology"/>
<comment type="function">
    <text evidence="1 11">Required for normal Golgi function.</text>
</comment>
<feature type="region of interest" description="Disordered" evidence="12">
    <location>
        <begin position="1"/>
        <end position="24"/>
    </location>
</feature>
<evidence type="ECO:0000259" key="14">
    <source>
        <dbReference type="Pfam" id="PF20653"/>
    </source>
</evidence>
<comment type="subcellular location">
    <subcellularLocation>
        <location evidence="2 11">Golgi apparatus membrane</location>
        <topology evidence="2 11">Peripheral membrane protein</topology>
    </subcellularLocation>
</comment>
<name>A0A5B7CQN1_PORTR</name>
<comment type="similarity">
    <text evidence="3 11">Belongs to the COG6 family.</text>
</comment>
<feature type="domain" description="Conserved oligomeric complex COG6 N-terminal" evidence="13">
    <location>
        <begin position="49"/>
        <end position="161"/>
    </location>
</feature>
<evidence type="ECO:0000256" key="12">
    <source>
        <dbReference type="SAM" id="MobiDB-lite"/>
    </source>
</evidence>
<sequence length="586" mass="65542">MVSDTKAVKGENVAKKEPPNSNPLSRKINKILETRLENDKDTVDALKELSTFFTDNTLRSRRNLRGEIEKRSVGISEEFVTALRDVKKAVDDIHQEVSAMNEVCVDMKSRLQATKSETRHLIHQTTSLQNQSNKLHMQETVAEAFVRCFQLTPDEVAIIKGSSRESPITPEFFTVLDKTQKIRSNTKFLLQTGHQKTALDVMEQMNVCREAGLERLYRWCQGQCRSPDPSPLLTQALAALQERPVLFNLVVEEWVVVRRGWLVRGFLDALTIGGPGGAPRPIELQAHDPLRYVGDMLAWVHQALPSEREAAQSLFAKCSNLDPTEQTRSTVASVSESVCRPLRTRIEQMIVTDQRREGGKKPVMLYKISNLLRFYHNTILQVTDAGLLVATLDELHQLSYKMFISALQSQVSHVSERIEPPGETLAPTPGVARTLSLLTEVVTAATVADDAQHDFKQGQIDAQLDTLSQEQINGVCHSMGVATMYPLITNPPTTPLSQHPSCQPLAIQAFMTKLDGFLAAPDHLMLPHTRLLLSSSFRRSLQQRTAEAVCTVYKQLHDIVHDPTHAYTDPSSLLPRDPETVKTLLS</sequence>
<dbReference type="GO" id="GO:0006891">
    <property type="term" value="P:intra-Golgi vesicle-mediated transport"/>
    <property type="evidence" value="ECO:0007669"/>
    <property type="project" value="UniProtKB-UniRule"/>
</dbReference>
<gene>
    <name evidence="15" type="ORF">E2C01_003274</name>
</gene>
<comment type="subunit">
    <text evidence="4">Component of the conserved oligomeric Golgi complex which is composed of eight different subunits and is required for normal Golgi morphology and localization.</text>
</comment>
<evidence type="ECO:0000256" key="6">
    <source>
        <dbReference type="ARBA" id="ARBA00022448"/>
    </source>
</evidence>
<dbReference type="OrthoDB" id="272987at2759"/>
<evidence type="ECO:0000259" key="13">
    <source>
        <dbReference type="Pfam" id="PF06419"/>
    </source>
</evidence>
<evidence type="ECO:0000313" key="15">
    <source>
        <dbReference type="EMBL" id="MPC10636.1"/>
    </source>
</evidence>
<dbReference type="Pfam" id="PF20653">
    <property type="entry name" value="COG6_C"/>
    <property type="match status" value="2"/>
</dbReference>
<comment type="caution">
    <text evidence="15">The sequence shown here is derived from an EMBL/GenBank/DDBJ whole genome shotgun (WGS) entry which is preliminary data.</text>
</comment>
<keyword evidence="6 11" id="KW-0813">Transport</keyword>
<dbReference type="GO" id="GO:0017119">
    <property type="term" value="C:Golgi transport complex"/>
    <property type="evidence" value="ECO:0007669"/>
    <property type="project" value="UniProtKB-UniRule"/>
</dbReference>
<organism evidence="15 16">
    <name type="scientific">Portunus trituberculatus</name>
    <name type="common">Swimming crab</name>
    <name type="synonym">Neptunus trituberculatus</name>
    <dbReference type="NCBI Taxonomy" id="210409"/>
    <lineage>
        <taxon>Eukaryota</taxon>
        <taxon>Metazoa</taxon>
        <taxon>Ecdysozoa</taxon>
        <taxon>Arthropoda</taxon>
        <taxon>Crustacea</taxon>
        <taxon>Multicrustacea</taxon>
        <taxon>Malacostraca</taxon>
        <taxon>Eumalacostraca</taxon>
        <taxon>Eucarida</taxon>
        <taxon>Decapoda</taxon>
        <taxon>Pleocyemata</taxon>
        <taxon>Brachyura</taxon>
        <taxon>Eubrachyura</taxon>
        <taxon>Portunoidea</taxon>
        <taxon>Portunidae</taxon>
        <taxon>Portuninae</taxon>
        <taxon>Portunus</taxon>
    </lineage>
</organism>
<dbReference type="SMART" id="SM01087">
    <property type="entry name" value="COG6"/>
    <property type="match status" value="1"/>
</dbReference>
<feature type="compositionally biased region" description="Basic and acidic residues" evidence="12">
    <location>
        <begin position="1"/>
        <end position="18"/>
    </location>
</feature>